<gene>
    <name evidence="2" type="ORF">DFH07DRAFT_688687</name>
</gene>
<evidence type="ECO:0000313" key="2">
    <source>
        <dbReference type="EMBL" id="KAJ7777632.1"/>
    </source>
</evidence>
<comment type="caution">
    <text evidence="2">The sequence shown here is derived from an EMBL/GenBank/DDBJ whole genome shotgun (WGS) entry which is preliminary data.</text>
</comment>
<accession>A0AAD7K415</accession>
<protein>
    <submittedName>
        <fullName evidence="2">Uncharacterized protein</fullName>
    </submittedName>
</protein>
<feature type="region of interest" description="Disordered" evidence="1">
    <location>
        <begin position="1"/>
        <end position="74"/>
    </location>
</feature>
<dbReference type="Pfam" id="PF18759">
    <property type="entry name" value="Plavaka"/>
    <property type="match status" value="1"/>
</dbReference>
<evidence type="ECO:0000313" key="3">
    <source>
        <dbReference type="Proteomes" id="UP001215280"/>
    </source>
</evidence>
<dbReference type="AlphaFoldDB" id="A0AAD7K415"/>
<feature type="compositionally biased region" description="Polar residues" evidence="1">
    <location>
        <begin position="33"/>
        <end position="42"/>
    </location>
</feature>
<dbReference type="EMBL" id="JARJLG010000010">
    <property type="protein sequence ID" value="KAJ7777632.1"/>
    <property type="molecule type" value="Genomic_DNA"/>
</dbReference>
<dbReference type="Proteomes" id="UP001215280">
    <property type="component" value="Unassembled WGS sequence"/>
</dbReference>
<sequence length="287" mass="32210">NSFGLFREYPTMPTYNPDEVLTTEEMSDIPGGTRSNTATLPSHLTPFEPVDSTPPSPGAIPGPETSKFPSTSTNTAPFKNWSTWALMDWQWTGSQTKSVEQMEKLVDVLQDPRFSKEDVMDFDVKQETAKFDQHLAAGATTVRDGWKSASVDISIPDGKTHESEADAPVFAVPGLFYRPLVEVIKGAIRDVGDRCFHYTPFKQFWKPGLDEPTQRVYDEIYSSEVMVEAHTALQNQPPEPGCTLERVVLSLMFWSDSTHLASFGDASLWPLYMFFGNQSKWLRVKPT</sequence>
<feature type="non-terminal residue" evidence="2">
    <location>
        <position position="287"/>
    </location>
</feature>
<name>A0AAD7K415_9AGAR</name>
<organism evidence="2 3">
    <name type="scientific">Mycena maculata</name>
    <dbReference type="NCBI Taxonomy" id="230809"/>
    <lineage>
        <taxon>Eukaryota</taxon>
        <taxon>Fungi</taxon>
        <taxon>Dikarya</taxon>
        <taxon>Basidiomycota</taxon>
        <taxon>Agaricomycotina</taxon>
        <taxon>Agaricomycetes</taxon>
        <taxon>Agaricomycetidae</taxon>
        <taxon>Agaricales</taxon>
        <taxon>Marasmiineae</taxon>
        <taxon>Mycenaceae</taxon>
        <taxon>Mycena</taxon>
    </lineage>
</organism>
<proteinExistence type="predicted"/>
<reference evidence="2" key="1">
    <citation type="submission" date="2023-03" db="EMBL/GenBank/DDBJ databases">
        <title>Massive genome expansion in bonnet fungi (Mycena s.s.) driven by repeated elements and novel gene families across ecological guilds.</title>
        <authorList>
            <consortium name="Lawrence Berkeley National Laboratory"/>
            <person name="Harder C.B."/>
            <person name="Miyauchi S."/>
            <person name="Viragh M."/>
            <person name="Kuo A."/>
            <person name="Thoen E."/>
            <person name="Andreopoulos B."/>
            <person name="Lu D."/>
            <person name="Skrede I."/>
            <person name="Drula E."/>
            <person name="Henrissat B."/>
            <person name="Morin E."/>
            <person name="Kohler A."/>
            <person name="Barry K."/>
            <person name="LaButti K."/>
            <person name="Morin E."/>
            <person name="Salamov A."/>
            <person name="Lipzen A."/>
            <person name="Mereny Z."/>
            <person name="Hegedus B."/>
            <person name="Baldrian P."/>
            <person name="Stursova M."/>
            <person name="Weitz H."/>
            <person name="Taylor A."/>
            <person name="Grigoriev I.V."/>
            <person name="Nagy L.G."/>
            <person name="Martin F."/>
            <person name="Kauserud H."/>
        </authorList>
    </citation>
    <scope>NUCLEOTIDE SEQUENCE</scope>
    <source>
        <strain evidence="2">CBHHK188m</strain>
    </source>
</reference>
<feature type="non-terminal residue" evidence="2">
    <location>
        <position position="1"/>
    </location>
</feature>
<evidence type="ECO:0000256" key="1">
    <source>
        <dbReference type="SAM" id="MobiDB-lite"/>
    </source>
</evidence>
<keyword evidence="3" id="KW-1185">Reference proteome</keyword>
<dbReference type="InterPro" id="IPR041078">
    <property type="entry name" value="Plavaka"/>
</dbReference>